<dbReference type="InterPro" id="IPR035979">
    <property type="entry name" value="RBD_domain_sf"/>
</dbReference>
<reference evidence="1 3" key="1">
    <citation type="journal article" date="2011" name="Nature">
        <title>The Medicago genome provides insight into the evolution of rhizobial symbioses.</title>
        <authorList>
            <person name="Young N.D."/>
            <person name="Debelle F."/>
            <person name="Oldroyd G.E."/>
            <person name="Geurts R."/>
            <person name="Cannon S.B."/>
            <person name="Udvardi M.K."/>
            <person name="Benedito V.A."/>
            <person name="Mayer K.F."/>
            <person name="Gouzy J."/>
            <person name="Schoof H."/>
            <person name="Van de Peer Y."/>
            <person name="Proost S."/>
            <person name="Cook D.R."/>
            <person name="Meyers B.C."/>
            <person name="Spannagl M."/>
            <person name="Cheung F."/>
            <person name="De Mita S."/>
            <person name="Krishnakumar V."/>
            <person name="Gundlach H."/>
            <person name="Zhou S."/>
            <person name="Mudge J."/>
            <person name="Bharti A.K."/>
            <person name="Murray J.D."/>
            <person name="Naoumkina M.A."/>
            <person name="Rosen B."/>
            <person name="Silverstein K.A."/>
            <person name="Tang H."/>
            <person name="Rombauts S."/>
            <person name="Zhao P.X."/>
            <person name="Zhou P."/>
            <person name="Barbe V."/>
            <person name="Bardou P."/>
            <person name="Bechner M."/>
            <person name="Bellec A."/>
            <person name="Berger A."/>
            <person name="Berges H."/>
            <person name="Bidwell S."/>
            <person name="Bisseling T."/>
            <person name="Choisne N."/>
            <person name="Couloux A."/>
            <person name="Denny R."/>
            <person name="Deshpande S."/>
            <person name="Dai X."/>
            <person name="Doyle J.J."/>
            <person name="Dudez A.M."/>
            <person name="Farmer A.D."/>
            <person name="Fouteau S."/>
            <person name="Franken C."/>
            <person name="Gibelin C."/>
            <person name="Gish J."/>
            <person name="Goldstein S."/>
            <person name="Gonzalez A.J."/>
            <person name="Green P.J."/>
            <person name="Hallab A."/>
            <person name="Hartog M."/>
            <person name="Hua A."/>
            <person name="Humphray S.J."/>
            <person name="Jeong D.H."/>
            <person name="Jing Y."/>
            <person name="Jocker A."/>
            <person name="Kenton S.M."/>
            <person name="Kim D.J."/>
            <person name="Klee K."/>
            <person name="Lai H."/>
            <person name="Lang C."/>
            <person name="Lin S."/>
            <person name="Macmil S.L."/>
            <person name="Magdelenat G."/>
            <person name="Matthews L."/>
            <person name="McCorrison J."/>
            <person name="Monaghan E.L."/>
            <person name="Mun J.H."/>
            <person name="Najar F.Z."/>
            <person name="Nicholson C."/>
            <person name="Noirot C."/>
            <person name="O'Bleness M."/>
            <person name="Paule C.R."/>
            <person name="Poulain J."/>
            <person name="Prion F."/>
            <person name="Qin B."/>
            <person name="Qu C."/>
            <person name="Retzel E.F."/>
            <person name="Riddle C."/>
            <person name="Sallet E."/>
            <person name="Samain S."/>
            <person name="Samson N."/>
            <person name="Sanders I."/>
            <person name="Saurat O."/>
            <person name="Scarpelli C."/>
            <person name="Schiex T."/>
            <person name="Segurens B."/>
            <person name="Severin A.J."/>
            <person name="Sherrier D.J."/>
            <person name="Shi R."/>
            <person name="Sims S."/>
            <person name="Singer S.R."/>
            <person name="Sinharoy S."/>
            <person name="Sterck L."/>
            <person name="Viollet A."/>
            <person name="Wang B.B."/>
            <person name="Wang K."/>
            <person name="Wang M."/>
            <person name="Wang X."/>
            <person name="Warfsmann J."/>
            <person name="Weissenbach J."/>
            <person name="White D.D."/>
            <person name="White J.D."/>
            <person name="Wiley G.B."/>
            <person name="Wincker P."/>
            <person name="Xing Y."/>
            <person name="Yang L."/>
            <person name="Yao Z."/>
            <person name="Ying F."/>
            <person name="Zhai J."/>
            <person name="Zhou L."/>
            <person name="Zuber A."/>
            <person name="Denarie J."/>
            <person name="Dixon R.A."/>
            <person name="May G.D."/>
            <person name="Schwartz D.C."/>
            <person name="Rogers J."/>
            <person name="Quetier F."/>
            <person name="Town C.D."/>
            <person name="Roe B.A."/>
        </authorList>
    </citation>
    <scope>NUCLEOTIDE SEQUENCE [LARGE SCALE GENOMIC DNA]</scope>
    <source>
        <strain evidence="1">A17</strain>
        <strain evidence="2 3">cv. Jemalong A17</strain>
    </source>
</reference>
<name>A0A072TG94_MEDTR</name>
<dbReference type="Gene3D" id="3.30.70.330">
    <property type="match status" value="1"/>
</dbReference>
<dbReference type="GO" id="GO:0016607">
    <property type="term" value="C:nuclear speck"/>
    <property type="evidence" value="ECO:0000318"/>
    <property type="project" value="GO_Central"/>
</dbReference>
<dbReference type="PaxDb" id="3880-AES60171"/>
<dbReference type="EMBL" id="KL402985">
    <property type="protein sequence ID" value="KEH16251.1"/>
    <property type="molecule type" value="Genomic_DNA"/>
</dbReference>
<evidence type="ECO:0008006" key="4">
    <source>
        <dbReference type="Google" id="ProtNLM"/>
    </source>
</evidence>
<dbReference type="AlphaFoldDB" id="A0A072TG94"/>
<protein>
    <recommendedName>
        <fullName evidence="4">RNA recognition motif</fullName>
    </recommendedName>
</protein>
<dbReference type="Proteomes" id="UP000002051">
    <property type="component" value="Unassembled WGS sequence"/>
</dbReference>
<keyword evidence="3" id="KW-1185">Reference proteome</keyword>
<dbReference type="InterPro" id="IPR012677">
    <property type="entry name" value="Nucleotide-bd_a/b_plait_sf"/>
</dbReference>
<reference evidence="1 3" key="2">
    <citation type="journal article" date="2014" name="BMC Genomics">
        <title>An improved genome release (version Mt4.0) for the model legume Medicago truncatula.</title>
        <authorList>
            <person name="Tang H."/>
            <person name="Krishnakumar V."/>
            <person name="Bidwell S."/>
            <person name="Rosen B."/>
            <person name="Chan A."/>
            <person name="Zhou S."/>
            <person name="Gentzbittel L."/>
            <person name="Childs K.L."/>
            <person name="Yandell M."/>
            <person name="Gundlach H."/>
            <person name="Mayer K.F."/>
            <person name="Schwartz D.C."/>
            <person name="Town C.D."/>
        </authorList>
    </citation>
    <scope>GENOME REANNOTATION</scope>
    <source>
        <strain evidence="1">A17</strain>
        <strain evidence="2 3">cv. Jemalong A17</strain>
    </source>
</reference>
<dbReference type="EnsemblPlants" id="KEH16251">
    <property type="protein sequence ID" value="KEH16251"/>
    <property type="gene ID" value="MTR_0260s0020"/>
</dbReference>
<organism evidence="1 3">
    <name type="scientific">Medicago truncatula</name>
    <name type="common">Barrel medic</name>
    <name type="synonym">Medicago tribuloides</name>
    <dbReference type="NCBI Taxonomy" id="3880"/>
    <lineage>
        <taxon>Eukaryota</taxon>
        <taxon>Viridiplantae</taxon>
        <taxon>Streptophyta</taxon>
        <taxon>Embryophyta</taxon>
        <taxon>Tracheophyta</taxon>
        <taxon>Spermatophyta</taxon>
        <taxon>Magnoliopsida</taxon>
        <taxon>eudicotyledons</taxon>
        <taxon>Gunneridae</taxon>
        <taxon>Pentapetalae</taxon>
        <taxon>rosids</taxon>
        <taxon>fabids</taxon>
        <taxon>Fabales</taxon>
        <taxon>Fabaceae</taxon>
        <taxon>Papilionoideae</taxon>
        <taxon>50 kb inversion clade</taxon>
        <taxon>NPAAA clade</taxon>
        <taxon>Hologalegina</taxon>
        <taxon>IRL clade</taxon>
        <taxon>Trifolieae</taxon>
        <taxon>Medicago</taxon>
    </lineage>
</organism>
<accession>A0A072TG94</accession>
<dbReference type="SUPFAM" id="SSF54928">
    <property type="entry name" value="RNA-binding domain, RBD"/>
    <property type="match status" value="1"/>
</dbReference>
<evidence type="ECO:0000313" key="2">
    <source>
        <dbReference type="EnsemblPlants" id="KEH16251"/>
    </source>
</evidence>
<dbReference type="GO" id="GO:0000381">
    <property type="term" value="P:regulation of alternative mRNA splicing, via spliceosome"/>
    <property type="evidence" value="ECO:0000318"/>
    <property type="project" value="GO_Central"/>
</dbReference>
<sequence length="129" mass="14910">MGTQTERATVGESGIMDKDVRTEGLKPRSAYLRKLDVFGVFGSVAEIYVPLKVDRMGRRFGFVKFKEIQNLEVLERRLVEVWMGECRVKVKKARFGREEVQGQRKVRGKAPWKEAKGGCPRISRSSRYW</sequence>
<dbReference type="GO" id="GO:0003729">
    <property type="term" value="F:mRNA binding"/>
    <property type="evidence" value="ECO:0000318"/>
    <property type="project" value="GO_Central"/>
</dbReference>
<dbReference type="HOGENOM" id="CLU_1952041_0_0_1"/>
<proteinExistence type="predicted"/>
<evidence type="ECO:0000313" key="3">
    <source>
        <dbReference type="Proteomes" id="UP000002051"/>
    </source>
</evidence>
<gene>
    <name evidence="1" type="ORF">MTR_0260s0020</name>
</gene>
<reference evidence="2" key="3">
    <citation type="submission" date="2015-06" db="UniProtKB">
        <authorList>
            <consortium name="EnsemblPlants"/>
        </authorList>
    </citation>
    <scope>IDENTIFICATION</scope>
    <source>
        <strain evidence="2">cv. Jemalong A17</strain>
    </source>
</reference>
<evidence type="ECO:0000313" key="1">
    <source>
        <dbReference type="EMBL" id="KEH16251.1"/>
    </source>
</evidence>